<dbReference type="InterPro" id="IPR006343">
    <property type="entry name" value="DnaB/C_C"/>
</dbReference>
<dbReference type="SUPFAM" id="SSF158499">
    <property type="entry name" value="DnaD domain-like"/>
    <property type="match status" value="1"/>
</dbReference>
<organism evidence="5 6">
    <name type="scientific">Desulfosporosinus acididurans</name>
    <dbReference type="NCBI Taxonomy" id="476652"/>
    <lineage>
        <taxon>Bacteria</taxon>
        <taxon>Bacillati</taxon>
        <taxon>Bacillota</taxon>
        <taxon>Clostridia</taxon>
        <taxon>Eubacteriales</taxon>
        <taxon>Desulfitobacteriaceae</taxon>
        <taxon>Desulfosporosinus</taxon>
    </lineage>
</organism>
<sequence>MAWIESNQELGRHPKTKKLARLLGISTVTAVGHLHFLWWWALDYVQDGLLSKYDEFDIAEACMWEGDEKLFVNALIKARFIDETENGLVIHDWFDYAGRIVTQREINKDKTRERVRKYRERVNKTGNAHVTRYGNDGNDTETPCNATTVPNPTVPNPTVPNPTVPNPTVPNPTVPNQPNTTNSTVPNNNNNAREEIEQSVPENGGTAPETAESASNLGEIVSKTEESTSMDLGTRSIAWAEKNWGRMIPKGEADNILAWCDEFSGRGSPDSDALVIEALKRCLDADARNANYLNAVLRDWMEHGVLTLAAIEAREAERKSQKEYKRNKDPGDKPPRSSPEKGKYDNFYL</sequence>
<evidence type="ECO:0000313" key="5">
    <source>
        <dbReference type="EMBL" id="KLU64042.1"/>
    </source>
</evidence>
<feature type="transmembrane region" description="Helical" evidence="3">
    <location>
        <begin position="20"/>
        <end position="41"/>
    </location>
</feature>
<accession>A0A0J1FKY9</accession>
<feature type="compositionally biased region" description="Pro residues" evidence="2">
    <location>
        <begin position="152"/>
        <end position="175"/>
    </location>
</feature>
<feature type="region of interest" description="Disordered" evidence="2">
    <location>
        <begin position="316"/>
        <end position="349"/>
    </location>
</feature>
<dbReference type="Gene3D" id="1.10.10.630">
    <property type="entry name" value="DnaD domain-like"/>
    <property type="match status" value="1"/>
</dbReference>
<dbReference type="PANTHER" id="PTHR37293">
    <property type="entry name" value="PHAGE REPLICATION PROTEIN-RELATED"/>
    <property type="match status" value="1"/>
</dbReference>
<feature type="compositionally biased region" description="Low complexity" evidence="2">
    <location>
        <begin position="142"/>
        <end position="151"/>
    </location>
</feature>
<feature type="region of interest" description="Disordered" evidence="2">
    <location>
        <begin position="126"/>
        <end position="217"/>
    </location>
</feature>
<dbReference type="InterPro" id="IPR053162">
    <property type="entry name" value="DnaD"/>
</dbReference>
<dbReference type="EMBL" id="LDZY01000018">
    <property type="protein sequence ID" value="KLU64042.1"/>
    <property type="molecule type" value="Genomic_DNA"/>
</dbReference>
<evidence type="ECO:0000313" key="6">
    <source>
        <dbReference type="Proteomes" id="UP000036356"/>
    </source>
</evidence>
<dbReference type="Pfam" id="PF07261">
    <property type="entry name" value="DnaB_2"/>
    <property type="match status" value="1"/>
</dbReference>
<keyword evidence="6" id="KW-1185">Reference proteome</keyword>
<evidence type="ECO:0000256" key="1">
    <source>
        <dbReference type="ARBA" id="ARBA00093462"/>
    </source>
</evidence>
<comment type="caution">
    <text evidence="5">The sequence shown here is derived from an EMBL/GenBank/DDBJ whole genome shotgun (WGS) entry which is preliminary data.</text>
</comment>
<comment type="similarity">
    <text evidence="1">Belongs to the DnaB/DnaD family.</text>
</comment>
<evidence type="ECO:0000256" key="3">
    <source>
        <dbReference type="SAM" id="Phobius"/>
    </source>
</evidence>
<keyword evidence="3" id="KW-1133">Transmembrane helix</keyword>
<keyword evidence="3" id="KW-0812">Transmembrane</keyword>
<dbReference type="STRING" id="476652.DEAC_c40360"/>
<keyword evidence="3" id="KW-0472">Membrane</keyword>
<dbReference type="RefSeq" id="WP_053006533.1">
    <property type="nucleotide sequence ID" value="NZ_LDZY01000018.1"/>
</dbReference>
<evidence type="ECO:0000256" key="2">
    <source>
        <dbReference type="SAM" id="MobiDB-lite"/>
    </source>
</evidence>
<evidence type="ECO:0000259" key="4">
    <source>
        <dbReference type="Pfam" id="PF07261"/>
    </source>
</evidence>
<dbReference type="PANTHER" id="PTHR37293:SF5">
    <property type="entry name" value="DNA REPLICATION PROTEIN"/>
    <property type="match status" value="1"/>
</dbReference>
<feature type="compositionally biased region" description="Low complexity" evidence="2">
    <location>
        <begin position="176"/>
        <end position="191"/>
    </location>
</feature>
<dbReference type="AlphaFoldDB" id="A0A0J1FKY9"/>
<proteinExistence type="inferred from homology"/>
<name>A0A0J1FKY9_9FIRM</name>
<protein>
    <submittedName>
        <fullName evidence="5">Replication initiation and membrane attachment</fullName>
    </submittedName>
</protein>
<gene>
    <name evidence="5" type="ORF">DEAC_c40360</name>
</gene>
<dbReference type="InterPro" id="IPR034829">
    <property type="entry name" value="DnaD-like_sf"/>
</dbReference>
<dbReference type="Proteomes" id="UP000036356">
    <property type="component" value="Unassembled WGS sequence"/>
</dbReference>
<reference evidence="5 6" key="1">
    <citation type="submission" date="2015-06" db="EMBL/GenBank/DDBJ databases">
        <title>Draft genome of the moderately acidophilic sulfate reducer Candidatus Desulfosporosinus acididurans strain M1.</title>
        <authorList>
            <person name="Poehlein A."/>
            <person name="Petzsch P."/>
            <person name="Johnson B.D."/>
            <person name="Schloemann M."/>
            <person name="Daniel R."/>
            <person name="Muehling M."/>
        </authorList>
    </citation>
    <scope>NUCLEOTIDE SEQUENCE [LARGE SCALE GENOMIC DNA]</scope>
    <source>
        <strain evidence="5 6">M1</strain>
    </source>
</reference>
<feature type="domain" description="DnaB/C C-terminal" evidence="4">
    <location>
        <begin position="239"/>
        <end position="314"/>
    </location>
</feature>
<dbReference type="NCBIfam" id="TIGR01446">
    <property type="entry name" value="DnaD_dom"/>
    <property type="match status" value="1"/>
</dbReference>
<dbReference type="PATRIC" id="fig|476652.3.peg.4276"/>